<organism evidence="1 2">
    <name type="scientific">Vitis vinifera</name>
    <name type="common">Grape</name>
    <dbReference type="NCBI Taxonomy" id="29760"/>
    <lineage>
        <taxon>Eukaryota</taxon>
        <taxon>Viridiplantae</taxon>
        <taxon>Streptophyta</taxon>
        <taxon>Embryophyta</taxon>
        <taxon>Tracheophyta</taxon>
        <taxon>Spermatophyta</taxon>
        <taxon>Magnoliopsida</taxon>
        <taxon>eudicotyledons</taxon>
        <taxon>Gunneridae</taxon>
        <taxon>Pentapetalae</taxon>
        <taxon>rosids</taxon>
        <taxon>Vitales</taxon>
        <taxon>Vitaceae</taxon>
        <taxon>Viteae</taxon>
        <taxon>Vitis</taxon>
    </lineage>
</organism>
<dbReference type="EMBL" id="FN596251">
    <property type="protein sequence ID" value="CBI34530.3"/>
    <property type="molecule type" value="Genomic_DNA"/>
</dbReference>
<proteinExistence type="predicted"/>
<sequence length="92" mass="11011">MVSDREKKTYLLRIEMEDAVLHIVLLPKENFRRDEVVRVRKRSSTSVFLPKKNPIFRLSKKKLIFRLLKPPQQTKGSYFNEQGVKDVRRARL</sequence>
<evidence type="ECO:0000313" key="2">
    <source>
        <dbReference type="Proteomes" id="UP000009183"/>
    </source>
</evidence>
<evidence type="ECO:0000313" key="1">
    <source>
        <dbReference type="EMBL" id="CBI34530.3"/>
    </source>
</evidence>
<dbReference type="InParanoid" id="D7TVK5"/>
<keyword evidence="2" id="KW-1185">Reference proteome</keyword>
<dbReference type="Proteomes" id="UP000009183">
    <property type="component" value="Chromosome 2"/>
</dbReference>
<reference evidence="2" key="1">
    <citation type="journal article" date="2007" name="Nature">
        <title>The grapevine genome sequence suggests ancestral hexaploidization in major angiosperm phyla.</title>
        <authorList>
            <consortium name="The French-Italian Public Consortium for Grapevine Genome Characterization."/>
            <person name="Jaillon O."/>
            <person name="Aury J.-M."/>
            <person name="Noel B."/>
            <person name="Policriti A."/>
            <person name="Clepet C."/>
            <person name="Casagrande A."/>
            <person name="Choisne N."/>
            <person name="Aubourg S."/>
            <person name="Vitulo N."/>
            <person name="Jubin C."/>
            <person name="Vezzi A."/>
            <person name="Legeai F."/>
            <person name="Hugueney P."/>
            <person name="Dasilva C."/>
            <person name="Horner D."/>
            <person name="Mica E."/>
            <person name="Jublot D."/>
            <person name="Poulain J."/>
            <person name="Bruyere C."/>
            <person name="Billault A."/>
            <person name="Segurens B."/>
            <person name="Gouyvenoux M."/>
            <person name="Ugarte E."/>
            <person name="Cattonaro F."/>
            <person name="Anthouard V."/>
            <person name="Vico V."/>
            <person name="Del Fabbro C."/>
            <person name="Alaux M."/>
            <person name="Di Gaspero G."/>
            <person name="Dumas V."/>
            <person name="Felice N."/>
            <person name="Paillard S."/>
            <person name="Juman I."/>
            <person name="Moroldo M."/>
            <person name="Scalabrin S."/>
            <person name="Canaguier A."/>
            <person name="Le Clainche I."/>
            <person name="Malacrida G."/>
            <person name="Durand E."/>
            <person name="Pesole G."/>
            <person name="Laucou V."/>
            <person name="Chatelet P."/>
            <person name="Merdinoglu D."/>
            <person name="Delledonne M."/>
            <person name="Pezzotti M."/>
            <person name="Lecharny A."/>
            <person name="Scarpelli C."/>
            <person name="Artiguenave F."/>
            <person name="Pe M.E."/>
            <person name="Valle G."/>
            <person name="Morgante M."/>
            <person name="Caboche M."/>
            <person name="Adam-Blondon A.-F."/>
            <person name="Weissenbach J."/>
            <person name="Quetier F."/>
            <person name="Wincker P."/>
        </authorList>
    </citation>
    <scope>NUCLEOTIDE SEQUENCE [LARGE SCALE GENOMIC DNA]</scope>
    <source>
        <strain evidence="2">cv. Pinot noir / PN40024</strain>
    </source>
</reference>
<gene>
    <name evidence="1" type="ordered locus">VIT_02s0025g01960</name>
</gene>
<accession>D7TVK5</accession>
<dbReference type="AlphaFoldDB" id="D7TVK5"/>
<dbReference type="HOGENOM" id="CLU_2417678_0_0_1"/>
<name>D7TVK5_VITVI</name>
<dbReference type="PaxDb" id="29760-VIT_02s0025g01960.t01"/>
<protein>
    <submittedName>
        <fullName evidence="1">Uncharacterized protein</fullName>
    </submittedName>
</protein>